<dbReference type="PANTHER" id="PTHR42749">
    <property type="entry name" value="CELL SHAPE-DETERMINING PROTEIN MREB"/>
    <property type="match status" value="1"/>
</dbReference>
<evidence type="ECO:0000313" key="6">
    <source>
        <dbReference type="Proteomes" id="UP001500363"/>
    </source>
</evidence>
<dbReference type="InterPro" id="IPR043129">
    <property type="entry name" value="ATPase_NBD"/>
</dbReference>
<evidence type="ECO:0000313" key="5">
    <source>
        <dbReference type="EMBL" id="GAA1520846.1"/>
    </source>
</evidence>
<keyword evidence="3" id="KW-0547">Nucleotide-binding</keyword>
<protein>
    <submittedName>
        <fullName evidence="5">Rod shape-determining protein</fullName>
    </submittedName>
</protein>
<comment type="caution">
    <text evidence="5">The sequence shown here is derived from an EMBL/GenBank/DDBJ whole genome shotgun (WGS) entry which is preliminary data.</text>
</comment>
<sequence>MNTEPARRRSVWPRGRSRPGVAIDLGSARTRVWTSDAGLVADAPTVSSFRDELNHPVRRGSIVDPEGVAWLLRHLLHGTGTLGARPGILVLTMPALCTAADRAAGLSAAEVLDPATVLTVDGVKAAAIGANADFSGPQLVVDFGAHLTEVALLCEGSVSAASCTAIGTSDLAGSVTTTTLVEVVLDMVSGLLRTDCGPQIVDALDTGPVLTGGGSLRPAIVYQLSKRLSCQVRPAPRPHTAAVRGAAQLVLAAHRHPSSSLRRT</sequence>
<evidence type="ECO:0000256" key="2">
    <source>
        <dbReference type="ARBA" id="ARBA00022490"/>
    </source>
</evidence>
<keyword evidence="2" id="KW-0963">Cytoplasm</keyword>
<name>A0ABN2AKX0_9ACTN</name>
<dbReference type="InterPro" id="IPR056546">
    <property type="entry name" value="MreB_MamK-like"/>
</dbReference>
<comment type="subcellular location">
    <subcellularLocation>
        <location evidence="1">Cytoplasm</location>
    </subcellularLocation>
</comment>
<dbReference type="RefSeq" id="WP_344172722.1">
    <property type="nucleotide sequence ID" value="NZ_BAAANC010000001.1"/>
</dbReference>
<evidence type="ECO:0000256" key="1">
    <source>
        <dbReference type="ARBA" id="ARBA00004496"/>
    </source>
</evidence>
<reference evidence="5 6" key="1">
    <citation type="journal article" date="2019" name="Int. J. Syst. Evol. Microbiol.">
        <title>The Global Catalogue of Microorganisms (GCM) 10K type strain sequencing project: providing services to taxonomists for standard genome sequencing and annotation.</title>
        <authorList>
            <consortium name="The Broad Institute Genomics Platform"/>
            <consortium name="The Broad Institute Genome Sequencing Center for Infectious Disease"/>
            <person name="Wu L."/>
            <person name="Ma J."/>
        </authorList>
    </citation>
    <scope>NUCLEOTIDE SEQUENCE [LARGE SCALE GENOMIC DNA]</scope>
    <source>
        <strain evidence="5 6">JCM 14303</strain>
    </source>
</reference>
<dbReference type="Gene3D" id="3.30.420.40">
    <property type="match status" value="1"/>
</dbReference>
<evidence type="ECO:0000256" key="3">
    <source>
        <dbReference type="ARBA" id="ARBA00022741"/>
    </source>
</evidence>
<gene>
    <name evidence="5" type="ORF">GCM10009741_22160</name>
</gene>
<keyword evidence="4" id="KW-0067">ATP-binding</keyword>
<dbReference type="Pfam" id="PF06723">
    <property type="entry name" value="MreB_Mbl"/>
    <property type="match status" value="1"/>
</dbReference>
<dbReference type="Proteomes" id="UP001500363">
    <property type="component" value="Unassembled WGS sequence"/>
</dbReference>
<keyword evidence="6" id="KW-1185">Reference proteome</keyword>
<proteinExistence type="predicted"/>
<dbReference type="PANTHER" id="PTHR42749:SF1">
    <property type="entry name" value="CELL SHAPE-DETERMINING PROTEIN MREB"/>
    <property type="match status" value="1"/>
</dbReference>
<organism evidence="5 6">
    <name type="scientific">Kribbella lupini</name>
    <dbReference type="NCBI Taxonomy" id="291602"/>
    <lineage>
        <taxon>Bacteria</taxon>
        <taxon>Bacillati</taxon>
        <taxon>Actinomycetota</taxon>
        <taxon>Actinomycetes</taxon>
        <taxon>Propionibacteriales</taxon>
        <taxon>Kribbellaceae</taxon>
        <taxon>Kribbella</taxon>
    </lineage>
</organism>
<accession>A0ABN2AKX0</accession>
<dbReference type="EMBL" id="BAAANC010000001">
    <property type="protein sequence ID" value="GAA1520846.1"/>
    <property type="molecule type" value="Genomic_DNA"/>
</dbReference>
<evidence type="ECO:0000256" key="4">
    <source>
        <dbReference type="ARBA" id="ARBA00022840"/>
    </source>
</evidence>
<dbReference type="SUPFAM" id="SSF53067">
    <property type="entry name" value="Actin-like ATPase domain"/>
    <property type="match status" value="2"/>
</dbReference>